<proteinExistence type="predicted"/>
<protein>
    <submittedName>
        <fullName evidence="1">Uncharacterized protein</fullName>
    </submittedName>
</protein>
<keyword evidence="2" id="KW-1185">Reference proteome</keyword>
<sequence>MVTWTDVDRVFGRGAAHQFMKLRAASRAQHARRHNRVAVFATVADKRELFASPLSTRLSAPWFGTLVIRGGGMGLILRVRLGGDQVTYPRSSPCGLAAWYFVLMEEDCLLVESRLGGSAGNEIGTNRGLRIGRDRNR</sequence>
<name>A0ABP8EEZ3_9MICO</name>
<evidence type="ECO:0000313" key="1">
    <source>
        <dbReference type="EMBL" id="GAA4282501.1"/>
    </source>
</evidence>
<gene>
    <name evidence="1" type="ORF">GCM10022261_00320</name>
</gene>
<evidence type="ECO:0000313" key="2">
    <source>
        <dbReference type="Proteomes" id="UP001501586"/>
    </source>
</evidence>
<dbReference type="Proteomes" id="UP001501586">
    <property type="component" value="Unassembled WGS sequence"/>
</dbReference>
<organism evidence="1 2">
    <name type="scientific">Brevibacterium daeguense</name>
    <dbReference type="NCBI Taxonomy" id="909936"/>
    <lineage>
        <taxon>Bacteria</taxon>
        <taxon>Bacillati</taxon>
        <taxon>Actinomycetota</taxon>
        <taxon>Actinomycetes</taxon>
        <taxon>Micrococcales</taxon>
        <taxon>Brevibacteriaceae</taxon>
        <taxon>Brevibacterium</taxon>
    </lineage>
</organism>
<reference evidence="2" key="1">
    <citation type="journal article" date="2019" name="Int. J. Syst. Evol. Microbiol.">
        <title>The Global Catalogue of Microorganisms (GCM) 10K type strain sequencing project: providing services to taxonomists for standard genome sequencing and annotation.</title>
        <authorList>
            <consortium name="The Broad Institute Genomics Platform"/>
            <consortium name="The Broad Institute Genome Sequencing Center for Infectious Disease"/>
            <person name="Wu L."/>
            <person name="Ma J."/>
        </authorList>
    </citation>
    <scope>NUCLEOTIDE SEQUENCE [LARGE SCALE GENOMIC DNA]</scope>
    <source>
        <strain evidence="2">JCM 17458</strain>
    </source>
</reference>
<accession>A0ABP8EEZ3</accession>
<comment type="caution">
    <text evidence="1">The sequence shown here is derived from an EMBL/GenBank/DDBJ whole genome shotgun (WGS) entry which is preliminary data.</text>
</comment>
<dbReference type="EMBL" id="BAABAZ010000002">
    <property type="protein sequence ID" value="GAA4282501.1"/>
    <property type="molecule type" value="Genomic_DNA"/>
</dbReference>